<feature type="transmembrane region" description="Helical" evidence="2">
    <location>
        <begin position="119"/>
        <end position="144"/>
    </location>
</feature>
<feature type="compositionally biased region" description="Polar residues" evidence="1">
    <location>
        <begin position="70"/>
        <end position="92"/>
    </location>
</feature>
<accession>A0A1Y1V1U5</accession>
<comment type="caution">
    <text evidence="3">The sequence shown here is derived from an EMBL/GenBank/DDBJ whole genome shotgun (WGS) entry which is preliminary data.</text>
</comment>
<dbReference type="OrthoDB" id="8061355at2759"/>
<dbReference type="Proteomes" id="UP000193719">
    <property type="component" value="Unassembled WGS sequence"/>
</dbReference>
<organism evidence="3 4">
    <name type="scientific">Piromyces finnis</name>
    <dbReference type="NCBI Taxonomy" id="1754191"/>
    <lineage>
        <taxon>Eukaryota</taxon>
        <taxon>Fungi</taxon>
        <taxon>Fungi incertae sedis</taxon>
        <taxon>Chytridiomycota</taxon>
        <taxon>Chytridiomycota incertae sedis</taxon>
        <taxon>Neocallimastigomycetes</taxon>
        <taxon>Neocallimastigales</taxon>
        <taxon>Neocallimastigaceae</taxon>
        <taxon>Piromyces</taxon>
    </lineage>
</organism>
<dbReference type="AlphaFoldDB" id="A0A1Y1V1U5"/>
<evidence type="ECO:0000313" key="3">
    <source>
        <dbReference type="EMBL" id="ORX44544.1"/>
    </source>
</evidence>
<protein>
    <submittedName>
        <fullName evidence="3">Uncharacterized protein</fullName>
    </submittedName>
</protein>
<keyword evidence="2" id="KW-0472">Membrane</keyword>
<reference evidence="3 4" key="1">
    <citation type="submission" date="2016-08" db="EMBL/GenBank/DDBJ databases">
        <title>Genomes of anaerobic fungi encode conserved fungal cellulosomes for biomass hydrolysis.</title>
        <authorList>
            <consortium name="DOE Joint Genome Institute"/>
            <person name="Haitjema C.H."/>
            <person name="Gilmore S.P."/>
            <person name="Henske J.K."/>
            <person name="Solomon K.V."/>
            <person name="De Groot R."/>
            <person name="Kuo A."/>
            <person name="Mondo S.J."/>
            <person name="Salamov A.A."/>
            <person name="Labutti K."/>
            <person name="Zhao Z."/>
            <person name="Chiniquy J."/>
            <person name="Barry K."/>
            <person name="Brewer H.M."/>
            <person name="Purvine S.O."/>
            <person name="Wright A.T."/>
            <person name="Boxma B."/>
            <person name="Van Alen T."/>
            <person name="Hackstein J.H."/>
            <person name="Baker S.E."/>
            <person name="Grigoriev I.V."/>
            <person name="O'Malley M.A."/>
        </authorList>
    </citation>
    <scope>NUCLEOTIDE SEQUENCE [LARGE SCALE GENOMIC DNA]</scope>
    <source>
        <strain evidence="4">finn</strain>
    </source>
</reference>
<keyword evidence="2" id="KW-0812">Transmembrane</keyword>
<feature type="non-terminal residue" evidence="3">
    <location>
        <position position="1"/>
    </location>
</feature>
<evidence type="ECO:0000313" key="4">
    <source>
        <dbReference type="Proteomes" id="UP000193719"/>
    </source>
</evidence>
<proteinExistence type="predicted"/>
<evidence type="ECO:0000256" key="1">
    <source>
        <dbReference type="SAM" id="MobiDB-lite"/>
    </source>
</evidence>
<keyword evidence="2" id="KW-1133">Transmembrane helix</keyword>
<feature type="non-terminal residue" evidence="3">
    <location>
        <position position="250"/>
    </location>
</feature>
<dbReference type="EMBL" id="MCFH01000045">
    <property type="protein sequence ID" value="ORX44544.1"/>
    <property type="molecule type" value="Genomic_DNA"/>
</dbReference>
<sequence>EDEKQLMIIEERSDTTNDNSANESGIAVEKENIKGNENAVEFKEEFGISNKEINKEGVLRSQSINITENASKNSTSLERVKSNISRTSTRNSLPPPERRKSFQVRAMFRKTLSFQKRQLGTNICCVGVCPTMMIIIAFLLSLLIEYLLRDIIKTEKYEYCSNEYNGKLYLPNTGSQEKQGNPDVRVCHYNPNGDSCSYWFGSNDHFESFPYDTVPQNNEANINRDTLFIPSVDIEGKNGNYLYIANIIQK</sequence>
<feature type="region of interest" description="Disordered" evidence="1">
    <location>
        <begin position="70"/>
        <end position="99"/>
    </location>
</feature>
<name>A0A1Y1V1U5_9FUNG</name>
<dbReference type="STRING" id="1754191.A0A1Y1V1U5"/>
<evidence type="ECO:0000256" key="2">
    <source>
        <dbReference type="SAM" id="Phobius"/>
    </source>
</evidence>
<gene>
    <name evidence="3" type="ORF">BCR36DRAFT_243569</name>
</gene>
<keyword evidence="4" id="KW-1185">Reference proteome</keyword>
<reference evidence="3 4" key="2">
    <citation type="submission" date="2016-08" db="EMBL/GenBank/DDBJ databases">
        <title>Pervasive Adenine N6-methylation of Active Genes in Fungi.</title>
        <authorList>
            <consortium name="DOE Joint Genome Institute"/>
            <person name="Mondo S.J."/>
            <person name="Dannebaum R.O."/>
            <person name="Kuo R.C."/>
            <person name="Labutti K."/>
            <person name="Haridas S."/>
            <person name="Kuo A."/>
            <person name="Salamov A."/>
            <person name="Ahrendt S.R."/>
            <person name="Lipzen A."/>
            <person name="Sullivan W."/>
            <person name="Andreopoulos W.B."/>
            <person name="Clum A."/>
            <person name="Lindquist E."/>
            <person name="Daum C."/>
            <person name="Ramamoorthy G.K."/>
            <person name="Gryganskyi A."/>
            <person name="Culley D."/>
            <person name="Magnuson J.K."/>
            <person name="James T.Y."/>
            <person name="O'Malley M.A."/>
            <person name="Stajich J.E."/>
            <person name="Spatafora J.W."/>
            <person name="Visel A."/>
            <person name="Grigoriev I.V."/>
        </authorList>
    </citation>
    <scope>NUCLEOTIDE SEQUENCE [LARGE SCALE GENOMIC DNA]</scope>
    <source>
        <strain evidence="4">finn</strain>
    </source>
</reference>